<dbReference type="AlphaFoldDB" id="A0A835LZD5"/>
<comment type="caution">
    <text evidence="1">The sequence shown here is derived from an EMBL/GenBank/DDBJ whole genome shotgun (WGS) entry which is preliminary data.</text>
</comment>
<organism evidence="1 2">
    <name type="scientific">Coptis chinensis</name>
    <dbReference type="NCBI Taxonomy" id="261450"/>
    <lineage>
        <taxon>Eukaryota</taxon>
        <taxon>Viridiplantae</taxon>
        <taxon>Streptophyta</taxon>
        <taxon>Embryophyta</taxon>
        <taxon>Tracheophyta</taxon>
        <taxon>Spermatophyta</taxon>
        <taxon>Magnoliopsida</taxon>
        <taxon>Ranunculales</taxon>
        <taxon>Ranunculaceae</taxon>
        <taxon>Coptidoideae</taxon>
        <taxon>Coptis</taxon>
    </lineage>
</organism>
<reference evidence="1 2" key="1">
    <citation type="submission" date="2020-10" db="EMBL/GenBank/DDBJ databases">
        <title>The Coptis chinensis genome and diversification of protoberbering-type alkaloids.</title>
        <authorList>
            <person name="Wang B."/>
            <person name="Shu S."/>
            <person name="Song C."/>
            <person name="Liu Y."/>
        </authorList>
    </citation>
    <scope>NUCLEOTIDE SEQUENCE [LARGE SCALE GENOMIC DNA]</scope>
    <source>
        <strain evidence="1">HL-2020</strain>
        <tissue evidence="1">Leaf</tissue>
    </source>
</reference>
<evidence type="ECO:0000313" key="1">
    <source>
        <dbReference type="EMBL" id="KAF9605036.1"/>
    </source>
</evidence>
<protein>
    <submittedName>
        <fullName evidence="1">Uncharacterized protein</fullName>
    </submittedName>
</protein>
<proteinExistence type="predicted"/>
<dbReference type="OrthoDB" id="69229at2759"/>
<accession>A0A835LZD5</accession>
<dbReference type="EMBL" id="JADFTS010000005">
    <property type="protein sequence ID" value="KAF9605036.1"/>
    <property type="molecule type" value="Genomic_DNA"/>
</dbReference>
<name>A0A835LZD5_9MAGN</name>
<sequence length="147" mass="16564">MEERDQPVEAHWLNESMSNKDVKEGNVRSLSFNCPVLVEAMNWLASQLSVLYGEANGKFFAINMLKHCVLNDASSVLLFSSEKEKIRFIKERKEKDQTAEVAVATKFAALPWRLGRESVVAALNFFSPLNSFFSVFLLLNSTSSIGR</sequence>
<dbReference type="Proteomes" id="UP000631114">
    <property type="component" value="Unassembled WGS sequence"/>
</dbReference>
<gene>
    <name evidence="1" type="ORF">IFM89_013538</name>
</gene>
<evidence type="ECO:0000313" key="2">
    <source>
        <dbReference type="Proteomes" id="UP000631114"/>
    </source>
</evidence>
<keyword evidence="2" id="KW-1185">Reference proteome</keyword>